<keyword evidence="1" id="KW-0812">Transmembrane</keyword>
<comment type="caution">
    <text evidence="2">The sequence shown here is derived from an EMBL/GenBank/DDBJ whole genome shotgun (WGS) entry which is preliminary data.</text>
</comment>
<dbReference type="EMBL" id="JAUSUR010000004">
    <property type="protein sequence ID" value="MDQ0361727.1"/>
    <property type="molecule type" value="Genomic_DNA"/>
</dbReference>
<feature type="transmembrane region" description="Helical" evidence="1">
    <location>
        <begin position="21"/>
        <end position="44"/>
    </location>
</feature>
<keyword evidence="1" id="KW-1133">Transmembrane helix</keyword>
<protein>
    <submittedName>
        <fullName evidence="2">Membrane protein</fullName>
    </submittedName>
</protein>
<sequence length="125" mass="14625">MEDDKDNFIGREKHNYMSWKRVTITSGTLAVATVLIQAFASVFFHINYSHYPSVIVLMAAIFILPFIYAQNERGKLPIILWLEGLALLFNMFLIFPKESWLRFAVQAVIAIILFITYRKYKNKLF</sequence>
<reference evidence="2 3" key="1">
    <citation type="submission" date="2023-07" db="EMBL/GenBank/DDBJ databases">
        <title>Genomic Encyclopedia of Type Strains, Phase IV (KMG-IV): sequencing the most valuable type-strain genomes for metagenomic binning, comparative biology and taxonomic classification.</title>
        <authorList>
            <person name="Goeker M."/>
        </authorList>
    </citation>
    <scope>NUCLEOTIDE SEQUENCE [LARGE SCALE GENOMIC DNA]</scope>
    <source>
        <strain evidence="2 3">DSM 16784</strain>
    </source>
</reference>
<dbReference type="RefSeq" id="WP_307408704.1">
    <property type="nucleotide sequence ID" value="NZ_JAUSUR010000004.1"/>
</dbReference>
<evidence type="ECO:0000313" key="3">
    <source>
        <dbReference type="Proteomes" id="UP001230220"/>
    </source>
</evidence>
<evidence type="ECO:0000256" key="1">
    <source>
        <dbReference type="SAM" id="Phobius"/>
    </source>
</evidence>
<proteinExistence type="predicted"/>
<organism evidence="2 3">
    <name type="scientific">Breznakia pachnodae</name>
    <dbReference type="NCBI Taxonomy" id="265178"/>
    <lineage>
        <taxon>Bacteria</taxon>
        <taxon>Bacillati</taxon>
        <taxon>Bacillota</taxon>
        <taxon>Erysipelotrichia</taxon>
        <taxon>Erysipelotrichales</taxon>
        <taxon>Erysipelotrichaceae</taxon>
        <taxon>Breznakia</taxon>
    </lineage>
</organism>
<feature type="transmembrane region" description="Helical" evidence="1">
    <location>
        <begin position="50"/>
        <end position="69"/>
    </location>
</feature>
<keyword evidence="1" id="KW-0472">Membrane</keyword>
<feature type="transmembrane region" description="Helical" evidence="1">
    <location>
        <begin position="100"/>
        <end position="117"/>
    </location>
</feature>
<name>A0ABU0E4A3_9FIRM</name>
<keyword evidence="3" id="KW-1185">Reference proteome</keyword>
<evidence type="ECO:0000313" key="2">
    <source>
        <dbReference type="EMBL" id="MDQ0361727.1"/>
    </source>
</evidence>
<dbReference type="Proteomes" id="UP001230220">
    <property type="component" value="Unassembled WGS sequence"/>
</dbReference>
<feature type="transmembrane region" description="Helical" evidence="1">
    <location>
        <begin position="76"/>
        <end position="94"/>
    </location>
</feature>
<gene>
    <name evidence="2" type="ORF">J2S15_002477</name>
</gene>
<accession>A0ABU0E4A3</accession>